<protein>
    <submittedName>
        <fullName evidence="4">Esterase</fullName>
    </submittedName>
</protein>
<gene>
    <name evidence="4" type="primary">ypfH</name>
    <name evidence="4" type="ORF">HHL10_03815</name>
</gene>
<dbReference type="InterPro" id="IPR029058">
    <property type="entry name" value="AB_hydrolase_fold"/>
</dbReference>
<dbReference type="InterPro" id="IPR003140">
    <property type="entry name" value="PLipase/COase/thioEstase"/>
</dbReference>
<accession>A0A848F229</accession>
<name>A0A848F229_9BURK</name>
<comment type="similarity">
    <text evidence="1">Belongs to the AB hydrolase superfamily. AB hydrolase 2 family.</text>
</comment>
<dbReference type="SUPFAM" id="SSF53474">
    <property type="entry name" value="alpha/beta-Hydrolases"/>
    <property type="match status" value="1"/>
</dbReference>
<dbReference type="AlphaFoldDB" id="A0A848F229"/>
<dbReference type="PANTHER" id="PTHR10655:SF17">
    <property type="entry name" value="LYSOPHOSPHOLIPASE-LIKE PROTEIN 1"/>
    <property type="match status" value="1"/>
</dbReference>
<reference evidence="4 5" key="1">
    <citation type="submission" date="2020-04" db="EMBL/GenBank/DDBJ databases">
        <title>Azohydromonas sp. isolated from soil.</title>
        <authorList>
            <person name="Dahal R.H."/>
        </authorList>
    </citation>
    <scope>NUCLEOTIDE SEQUENCE [LARGE SCALE GENOMIC DNA]</scope>
    <source>
        <strain evidence="4 5">G-1-1-14</strain>
    </source>
</reference>
<evidence type="ECO:0000256" key="2">
    <source>
        <dbReference type="ARBA" id="ARBA00022801"/>
    </source>
</evidence>
<organism evidence="4 5">
    <name type="scientific">Azohydromonas caseinilytica</name>
    <dbReference type="NCBI Taxonomy" id="2728836"/>
    <lineage>
        <taxon>Bacteria</taxon>
        <taxon>Pseudomonadati</taxon>
        <taxon>Pseudomonadota</taxon>
        <taxon>Betaproteobacteria</taxon>
        <taxon>Burkholderiales</taxon>
        <taxon>Sphaerotilaceae</taxon>
        <taxon>Azohydromonas</taxon>
    </lineage>
</organism>
<dbReference type="Proteomes" id="UP000574067">
    <property type="component" value="Unassembled WGS sequence"/>
</dbReference>
<dbReference type="Pfam" id="PF02230">
    <property type="entry name" value="Abhydrolase_2"/>
    <property type="match status" value="1"/>
</dbReference>
<keyword evidence="2" id="KW-0378">Hydrolase</keyword>
<feature type="domain" description="Phospholipase/carboxylesterase/thioesterase" evidence="3">
    <location>
        <begin position="17"/>
        <end position="210"/>
    </location>
</feature>
<dbReference type="Gene3D" id="3.40.50.1820">
    <property type="entry name" value="alpha/beta hydrolase"/>
    <property type="match status" value="1"/>
</dbReference>
<proteinExistence type="inferred from homology"/>
<dbReference type="GO" id="GO:0016787">
    <property type="term" value="F:hydrolase activity"/>
    <property type="evidence" value="ECO:0007669"/>
    <property type="project" value="UniProtKB-KW"/>
</dbReference>
<evidence type="ECO:0000259" key="3">
    <source>
        <dbReference type="Pfam" id="PF02230"/>
    </source>
</evidence>
<keyword evidence="5" id="KW-1185">Reference proteome</keyword>
<dbReference type="PANTHER" id="PTHR10655">
    <property type="entry name" value="LYSOPHOSPHOLIPASE-RELATED"/>
    <property type="match status" value="1"/>
</dbReference>
<sequence length="231" mass="24564">MSSCLEFLPPNQGVPPQLMVLLHGVGGDAASMLPLARALRHEFPQAALLIPEGFDAYDAGPAGRQWFSVSGITEENRPQRVAEARARFVTWLRAAQERLRAAPAATALVGFSQGAILALETAQAEDGLAGRVLAFSGRYATLPDHAPQQTTLHLLHGGADAVMPPRHAREALDRLGLLGGDATLDIAEGVGHELHPALIDEAIHRLRTHIPHRTWQAALGAVPSLQSGGTH</sequence>
<evidence type="ECO:0000256" key="1">
    <source>
        <dbReference type="ARBA" id="ARBA00006499"/>
    </source>
</evidence>
<comment type="caution">
    <text evidence="4">The sequence shown here is derived from an EMBL/GenBank/DDBJ whole genome shotgun (WGS) entry which is preliminary data.</text>
</comment>
<evidence type="ECO:0000313" key="4">
    <source>
        <dbReference type="EMBL" id="NML14107.1"/>
    </source>
</evidence>
<dbReference type="EMBL" id="JABBFW010000002">
    <property type="protein sequence ID" value="NML14107.1"/>
    <property type="molecule type" value="Genomic_DNA"/>
</dbReference>
<dbReference type="NCBIfam" id="NF008525">
    <property type="entry name" value="PRK11460.1"/>
    <property type="match status" value="1"/>
</dbReference>
<evidence type="ECO:0000313" key="5">
    <source>
        <dbReference type="Proteomes" id="UP000574067"/>
    </source>
</evidence>
<dbReference type="RefSeq" id="WP_169159021.1">
    <property type="nucleotide sequence ID" value="NZ_JABBFW010000002.1"/>
</dbReference>
<dbReference type="InterPro" id="IPR050565">
    <property type="entry name" value="LYPA1-2/EST-like"/>
</dbReference>